<accession>A0A4Z1DTZ1</accession>
<evidence type="ECO:0000256" key="7">
    <source>
        <dbReference type="SAM" id="Phobius"/>
    </source>
</evidence>
<comment type="caution">
    <text evidence="9">The sequence shown here is derived from an EMBL/GenBank/DDBJ whole genome shotgun (WGS) entry which is preliminary data.</text>
</comment>
<dbReference type="GO" id="GO:0022857">
    <property type="term" value="F:transmembrane transporter activity"/>
    <property type="evidence" value="ECO:0007669"/>
    <property type="project" value="InterPro"/>
</dbReference>
<evidence type="ECO:0000256" key="5">
    <source>
        <dbReference type="ARBA" id="ARBA00022989"/>
    </source>
</evidence>
<feature type="domain" description="Major facilitator superfamily (MFS) profile" evidence="8">
    <location>
        <begin position="1"/>
        <end position="385"/>
    </location>
</feature>
<name>A0A4Z1DTZ1_9STRE</name>
<keyword evidence="5 7" id="KW-1133">Transmembrane helix</keyword>
<keyword evidence="10" id="KW-1185">Reference proteome</keyword>
<dbReference type="InterPro" id="IPR036259">
    <property type="entry name" value="MFS_trans_sf"/>
</dbReference>
<proteinExistence type="inferred from homology"/>
<dbReference type="PANTHER" id="PTHR23514:SF3">
    <property type="entry name" value="BYPASS OF STOP CODON PROTEIN 6"/>
    <property type="match status" value="1"/>
</dbReference>
<comment type="subcellular location">
    <subcellularLocation>
        <location evidence="1">Cell membrane</location>
        <topology evidence="1">Multi-pass membrane protein</topology>
    </subcellularLocation>
</comment>
<dbReference type="InterPro" id="IPR011701">
    <property type="entry name" value="MFS"/>
</dbReference>
<feature type="transmembrane region" description="Helical" evidence="7">
    <location>
        <begin position="74"/>
        <end position="91"/>
    </location>
</feature>
<evidence type="ECO:0000256" key="1">
    <source>
        <dbReference type="ARBA" id="ARBA00004651"/>
    </source>
</evidence>
<dbReference type="PANTHER" id="PTHR23514">
    <property type="entry name" value="BYPASS OF STOP CODON PROTEIN 6"/>
    <property type="match status" value="1"/>
</dbReference>
<evidence type="ECO:0000256" key="3">
    <source>
        <dbReference type="ARBA" id="ARBA00022448"/>
    </source>
</evidence>
<evidence type="ECO:0000313" key="9">
    <source>
        <dbReference type="EMBL" id="TGN91981.1"/>
    </source>
</evidence>
<dbReference type="OrthoDB" id="1650550at2"/>
<comment type="similarity">
    <text evidence="2">Belongs to the major facilitator superfamily.</text>
</comment>
<dbReference type="Proteomes" id="UP000297986">
    <property type="component" value="Unassembled WGS sequence"/>
</dbReference>
<dbReference type="InterPro" id="IPR020846">
    <property type="entry name" value="MFS_dom"/>
</dbReference>
<evidence type="ECO:0000256" key="6">
    <source>
        <dbReference type="ARBA" id="ARBA00023136"/>
    </source>
</evidence>
<dbReference type="InterPro" id="IPR051788">
    <property type="entry name" value="MFS_Transporter"/>
</dbReference>
<dbReference type="PROSITE" id="PS50850">
    <property type="entry name" value="MFS"/>
    <property type="match status" value="1"/>
</dbReference>
<feature type="transmembrane region" description="Helical" evidence="7">
    <location>
        <begin position="138"/>
        <end position="157"/>
    </location>
</feature>
<dbReference type="AlphaFoldDB" id="A0A4Z1DTZ1"/>
<feature type="transmembrane region" description="Helical" evidence="7">
    <location>
        <begin position="361"/>
        <end position="381"/>
    </location>
</feature>
<organism evidence="9 10">
    <name type="scientific">Streptococcus rubneri</name>
    <dbReference type="NCBI Taxonomy" id="1234680"/>
    <lineage>
        <taxon>Bacteria</taxon>
        <taxon>Bacillati</taxon>
        <taxon>Bacillota</taxon>
        <taxon>Bacilli</taxon>
        <taxon>Lactobacillales</taxon>
        <taxon>Streptococcaceae</taxon>
        <taxon>Streptococcus</taxon>
    </lineage>
</organism>
<dbReference type="SUPFAM" id="SSF103473">
    <property type="entry name" value="MFS general substrate transporter"/>
    <property type="match status" value="1"/>
</dbReference>
<dbReference type="GO" id="GO:0005886">
    <property type="term" value="C:plasma membrane"/>
    <property type="evidence" value="ECO:0007669"/>
    <property type="project" value="UniProtKB-SubCell"/>
</dbReference>
<feature type="transmembrane region" description="Helical" evidence="7">
    <location>
        <begin position="97"/>
        <end position="117"/>
    </location>
</feature>
<evidence type="ECO:0000259" key="8">
    <source>
        <dbReference type="PROSITE" id="PS50850"/>
    </source>
</evidence>
<reference evidence="9 10" key="1">
    <citation type="submission" date="2019-04" db="EMBL/GenBank/DDBJ databases">
        <title>Genome sequencing of Streptococcus rubneri DSM 26920(T).</title>
        <authorList>
            <person name="Kook J.-K."/>
            <person name="Park S.-N."/>
            <person name="Lim Y.K."/>
        </authorList>
    </citation>
    <scope>NUCLEOTIDE SEQUENCE [LARGE SCALE GENOMIC DNA]</scope>
    <source>
        <strain evidence="9 10">DSM 26920</strain>
    </source>
</reference>
<protein>
    <submittedName>
        <fullName evidence="9">MFS transporter</fullName>
    </submittedName>
</protein>
<dbReference type="Gene3D" id="1.20.1250.20">
    <property type="entry name" value="MFS general substrate transporter like domains"/>
    <property type="match status" value="2"/>
</dbReference>
<feature type="transmembrane region" description="Helical" evidence="7">
    <location>
        <begin position="44"/>
        <end position="62"/>
    </location>
</feature>
<feature type="transmembrane region" description="Helical" evidence="7">
    <location>
        <begin position="295"/>
        <end position="318"/>
    </location>
</feature>
<dbReference type="Pfam" id="PF07690">
    <property type="entry name" value="MFS_1"/>
    <property type="match status" value="1"/>
</dbReference>
<keyword evidence="3" id="KW-0813">Transport</keyword>
<keyword evidence="4 7" id="KW-0812">Transmembrane</keyword>
<feature type="transmembrane region" description="Helical" evidence="7">
    <location>
        <begin position="244"/>
        <end position="265"/>
    </location>
</feature>
<feature type="transmembrane region" description="Helical" evidence="7">
    <location>
        <begin position="204"/>
        <end position="224"/>
    </location>
</feature>
<feature type="transmembrane region" description="Helical" evidence="7">
    <location>
        <begin position="163"/>
        <end position="183"/>
    </location>
</feature>
<evidence type="ECO:0000313" key="10">
    <source>
        <dbReference type="Proteomes" id="UP000297986"/>
    </source>
</evidence>
<evidence type="ECO:0000256" key="2">
    <source>
        <dbReference type="ARBA" id="ARBA00008335"/>
    </source>
</evidence>
<sequence>MIMKKLLEKVSILSLSLVLTTSFSISSALPSMFEYYKELPKSQIELLVSLPSAGIMATLFLNPFIERFLDERKMIISGLSILSVSGMVPFFNQAYPILFISRLIFGMGVGLINAKAISIISERYHGRERVQTLGFRGSAEVVGTALITLLVGFLLQFGWTTSFLAYAAGFLVLFLFMIFVPYHHLEEEHHVQTSQKEPLKKEEWRLTIILAILAAMIVLCNVAVTLRIPSIVAYTFKDQHNSSSLILSAMQLIGILAGITFSGFVHLFKTKLITYAGIAYGLSLLAVALSPNISVLAFSALISGYTYSTALTMVFQILSANIPPQRLNQVTSVAVLGCSTGAAITPFALTFIGLISQNNAFIFTILGLAMAFLSFSLLYLLKDYHE</sequence>
<keyword evidence="6 7" id="KW-0472">Membrane</keyword>
<feature type="transmembrane region" description="Helical" evidence="7">
    <location>
        <begin position="272"/>
        <end position="289"/>
    </location>
</feature>
<gene>
    <name evidence="9" type="ORF">E5S68_03275</name>
</gene>
<dbReference type="EMBL" id="SRRP01000001">
    <property type="protein sequence ID" value="TGN91981.1"/>
    <property type="molecule type" value="Genomic_DNA"/>
</dbReference>
<evidence type="ECO:0000256" key="4">
    <source>
        <dbReference type="ARBA" id="ARBA00022692"/>
    </source>
</evidence>
<feature type="transmembrane region" description="Helical" evidence="7">
    <location>
        <begin position="330"/>
        <end position="355"/>
    </location>
</feature>